<keyword evidence="1 4" id="KW-0732">Signal</keyword>
<dbReference type="Proteomes" id="UP001304300">
    <property type="component" value="Chromosome"/>
</dbReference>
<dbReference type="AlphaFoldDB" id="A0AAQ3LAM6"/>
<dbReference type="KEGG" id="puo:RZN69_05960"/>
<evidence type="ECO:0000313" key="7">
    <source>
        <dbReference type="Proteomes" id="UP001304300"/>
    </source>
</evidence>
<protein>
    <submittedName>
        <fullName evidence="6">Lamin tail domain-containing protein</fullName>
    </submittedName>
</protein>
<keyword evidence="3" id="KW-0106">Calcium</keyword>
<evidence type="ECO:0000256" key="2">
    <source>
        <dbReference type="ARBA" id="ARBA00022737"/>
    </source>
</evidence>
<dbReference type="InterPro" id="IPR001322">
    <property type="entry name" value="Lamin_tail_dom"/>
</dbReference>
<organism evidence="6 7">
    <name type="scientific">Rubellicoccus peritrichatus</name>
    <dbReference type="NCBI Taxonomy" id="3080537"/>
    <lineage>
        <taxon>Bacteria</taxon>
        <taxon>Pseudomonadati</taxon>
        <taxon>Verrucomicrobiota</taxon>
        <taxon>Opitutia</taxon>
        <taxon>Puniceicoccales</taxon>
        <taxon>Cerasicoccaceae</taxon>
        <taxon>Rubellicoccus</taxon>
    </lineage>
</organism>
<dbReference type="EMBL" id="CP136920">
    <property type="protein sequence ID" value="WOO42629.1"/>
    <property type="molecule type" value="Genomic_DNA"/>
</dbReference>
<keyword evidence="2" id="KW-0677">Repeat</keyword>
<keyword evidence="7" id="KW-1185">Reference proteome</keyword>
<evidence type="ECO:0000256" key="1">
    <source>
        <dbReference type="ARBA" id="ARBA00022729"/>
    </source>
</evidence>
<dbReference type="Gene3D" id="2.60.40.2030">
    <property type="match status" value="1"/>
</dbReference>
<gene>
    <name evidence="6" type="ORF">RZN69_05960</name>
</gene>
<evidence type="ECO:0000256" key="3">
    <source>
        <dbReference type="ARBA" id="ARBA00022837"/>
    </source>
</evidence>
<dbReference type="InterPro" id="IPR038081">
    <property type="entry name" value="CalX-like_sf"/>
</dbReference>
<name>A0AAQ3LAM6_9BACT</name>
<feature type="signal peptide" evidence="4">
    <location>
        <begin position="1"/>
        <end position="24"/>
    </location>
</feature>
<proteinExistence type="predicted"/>
<dbReference type="PROSITE" id="PS51841">
    <property type="entry name" value="LTD"/>
    <property type="match status" value="2"/>
</dbReference>
<accession>A0AAQ3LAM6</accession>
<sequence>MMKTLLNTILATSLTTLIALDLSAQVTKEAEGTRTIETAGPGNSNEFYAQNASSNFDEYSVAEFTFSKADFGGSDVSAITAATLKLVVNDRTFSANGPFSIFFTTDSKSDLSGGSDYDQIAFDSSSAFGIDLSTYTYNPVVVGTDTYDFDGTTGGGTEVTVTLDFSSIESDVLSAINTGDSFHLLIGINSSDGTAATFSGVGNTFDPGVPELTITATTSGILPEPSNYPSTFAATPKFTSIDLSWVDAAGTQAPIGYLILASDTNSFTAPTDGTTPASDTDLSDGSALIYVDQGVQTANFSGLSETTEYFFTIYPYTNLSTDTNYKTDGTPPSTSATTESSPAGTVLITQYYEGTSNNKYLELTNTTASQIDLTGFIIATWNNSGGIDNTDGWRTAGGTPNNIQDLAGLSIAAGGTIVIANPNAVSPIDAADADATGDATFFNGDDTIAIYASATASPSAIVDIIPFSASREGGETSFVRTLTDPGYNLAAPSTVLDFPTIWQEVSTAAVDSSVIGDDAFLGTSLLGNSPPSVSFVSSSLVVAEDSGTVALEVILLNPDNNAVSVDVVFDGSTSTGTTADINNYTTQTVNFGASASSGDKQTVTITLTDDGTQETFETVSFNLENLVTSGAASIGAASSATITIQDDDTPVPALIISEFVDPADNVEARYVELYNASGSSIDLTAGNWTLIYYANANTTGTEIALTGTLAAGDTYIIAHDSTAFATAFPSAPVPDIESGVINSNGDDNLELRFGGGTTTGILVDVYGQPGTDGTGQPWEFADSRAFRLDTVTSGNTFWTAVEWTISTANVADATPGVHPETFIAIPTAVTAVSTGSSSTSVSFTPSGGNDVLIIFNTTGTFTTPTGAVPAAGQAFAGGTVLSKGQISPQSHTNLVAGTEIFYALFSVSNADEYSASVTVSATPGAINSEDFNGTSTWINQTVSGVSDWSTSGGNASADGFGGDADENHYLVSPVLDFSSGVDFTISFDYGEAFDGPNLELLYSTNYSGSGDPEASGVIWTSVGFTFNDTSTTAAFSSFSSGDVALPASLEGESTVYLAFKYTADGTDTGSEQWQIDNIIVKGSEAAGDPLGNWLTDNSLTLADLETDFDNNGLVALLEYLADLDPNGLESLNLSVELNSSDQLVLTFISNRDSQPGGVTIDLMGSDNLTGYTSVGFSFAAVDNGNGTHTHRYTQTTTLTAGGMPFLTLDVTVAP</sequence>
<evidence type="ECO:0000256" key="4">
    <source>
        <dbReference type="SAM" id="SignalP"/>
    </source>
</evidence>
<dbReference type="GO" id="GO:0007154">
    <property type="term" value="P:cell communication"/>
    <property type="evidence" value="ECO:0007669"/>
    <property type="project" value="InterPro"/>
</dbReference>
<dbReference type="SUPFAM" id="SSF141072">
    <property type="entry name" value="CalX-like"/>
    <property type="match status" value="1"/>
</dbReference>
<dbReference type="RefSeq" id="WP_317835154.1">
    <property type="nucleotide sequence ID" value="NZ_CP136920.1"/>
</dbReference>
<dbReference type="InterPro" id="IPR032185">
    <property type="entry name" value="DUF5017"/>
</dbReference>
<evidence type="ECO:0000259" key="5">
    <source>
        <dbReference type="PROSITE" id="PS51841"/>
    </source>
</evidence>
<feature type="chain" id="PRO_5042835356" evidence="4">
    <location>
        <begin position="25"/>
        <end position="1214"/>
    </location>
</feature>
<feature type="domain" description="LTD" evidence="5">
    <location>
        <begin position="640"/>
        <end position="770"/>
    </location>
</feature>
<reference evidence="6 7" key="1">
    <citation type="submission" date="2023-10" db="EMBL/GenBank/DDBJ databases">
        <title>Rubellicoccus peritrichatus gen. nov., sp. nov., isolated from an algae of coral reef tank.</title>
        <authorList>
            <person name="Luo J."/>
        </authorList>
    </citation>
    <scope>NUCLEOTIDE SEQUENCE [LARGE SCALE GENOMIC DNA]</scope>
    <source>
        <strain evidence="6 7">CR14</strain>
    </source>
</reference>
<dbReference type="InterPro" id="IPR003644">
    <property type="entry name" value="Calx_beta"/>
</dbReference>
<evidence type="ECO:0000313" key="6">
    <source>
        <dbReference type="EMBL" id="WOO42629.1"/>
    </source>
</evidence>
<dbReference type="Pfam" id="PF00932">
    <property type="entry name" value="LTD"/>
    <property type="match status" value="2"/>
</dbReference>
<feature type="domain" description="LTD" evidence="5">
    <location>
        <begin position="334"/>
        <end position="455"/>
    </location>
</feature>
<dbReference type="Pfam" id="PF03160">
    <property type="entry name" value="Calx-beta"/>
    <property type="match status" value="1"/>
</dbReference>
<dbReference type="GO" id="GO:0016020">
    <property type="term" value="C:membrane"/>
    <property type="evidence" value="ECO:0007669"/>
    <property type="project" value="InterPro"/>
</dbReference>
<dbReference type="Pfam" id="PF16409">
    <property type="entry name" value="DUF5017"/>
    <property type="match status" value="1"/>
</dbReference>